<feature type="transmembrane region" description="Helical" evidence="1">
    <location>
        <begin position="485"/>
        <end position="502"/>
    </location>
</feature>
<name>A0A832I291_UNCEI</name>
<protein>
    <submittedName>
        <fullName evidence="2">Uncharacterized protein</fullName>
    </submittedName>
</protein>
<dbReference type="EMBL" id="DSQF01000017">
    <property type="protein sequence ID" value="HGZ43404.1"/>
    <property type="molecule type" value="Genomic_DNA"/>
</dbReference>
<feature type="transmembrane region" description="Helical" evidence="1">
    <location>
        <begin position="449"/>
        <end position="473"/>
    </location>
</feature>
<feature type="transmembrane region" description="Helical" evidence="1">
    <location>
        <begin position="514"/>
        <end position="531"/>
    </location>
</feature>
<feature type="transmembrane region" description="Helical" evidence="1">
    <location>
        <begin position="272"/>
        <end position="290"/>
    </location>
</feature>
<feature type="transmembrane region" description="Helical" evidence="1">
    <location>
        <begin position="32"/>
        <end position="51"/>
    </location>
</feature>
<keyword evidence="1" id="KW-0472">Membrane</keyword>
<feature type="transmembrane region" description="Helical" evidence="1">
    <location>
        <begin position="423"/>
        <end position="442"/>
    </location>
</feature>
<gene>
    <name evidence="2" type="ORF">ENR23_08270</name>
</gene>
<accession>A0A832I291</accession>
<feature type="transmembrane region" description="Helical" evidence="1">
    <location>
        <begin position="372"/>
        <end position="393"/>
    </location>
</feature>
<dbReference type="AlphaFoldDB" id="A0A832I291"/>
<feature type="transmembrane region" description="Helical" evidence="1">
    <location>
        <begin position="92"/>
        <end position="115"/>
    </location>
</feature>
<feature type="transmembrane region" description="Helical" evidence="1">
    <location>
        <begin position="63"/>
        <end position="86"/>
    </location>
</feature>
<keyword evidence="1" id="KW-1133">Transmembrane helix</keyword>
<evidence type="ECO:0000256" key="1">
    <source>
        <dbReference type="SAM" id="Phobius"/>
    </source>
</evidence>
<organism evidence="2">
    <name type="scientific">Eiseniibacteriota bacterium</name>
    <dbReference type="NCBI Taxonomy" id="2212470"/>
    <lineage>
        <taxon>Bacteria</taxon>
        <taxon>Candidatus Eiseniibacteriota</taxon>
    </lineage>
</organism>
<feature type="transmembrane region" description="Helical" evidence="1">
    <location>
        <begin position="297"/>
        <end position="316"/>
    </location>
</feature>
<evidence type="ECO:0000313" key="2">
    <source>
        <dbReference type="EMBL" id="HGZ43404.1"/>
    </source>
</evidence>
<sequence>MSGAVGAWLRGVRDRLEGLPLGRAEPLFERGIGARGALALAGATALAWALLRSPAAEALPAAPRLGLALFALVLGPGFALVTLGVVPPGGLWLAPAWALALGTLFDAVLLAAGGFAGAGGLDRWERAWPLATAALWAGALLRPADRAPRGDDTLGRAPLALAAVLVAAGLAAAHAGLLGTPVTHASDSPDHIGTIRRIVETGDPFPADAFFKDAGALGEDPRKGWWHALVAAIARLARVDAVDAWVGLSAWIAPLFVLNAAALGWLAWGPSGAAVTAWALLVAWAGNLQWFPLRKAVFGTFLADQLALAAAVALLWDLERRRRVTRLAAALLAAAAVAVHVYAAFQFAIALGALLAGLVLREGGARGAARRAAVTLAAMAAPCAALLAARLGALHPSTNIIHTEPQGLLALVGGARVVSPGVLWDWMGGLWALFPLAWPWLWARRWNPVALYALTTSVAVAVVLFAPPVVAVLEPRVGYLLMRTVWMLPLAGLLGWAAVALARAVRDGRGAARAWPALGLAALAACLAPTARDAAATLLDAGAFRARQAAISPLAWRATFARLDRALPPGQVVLSDPVTSYAVPMLTRHHVVTLLDQHSSPADSLALRRILDARDALDPWAPWARTREVVRRHGATVVLLNNRFSEPPLADYWGPGPSWFAAARARFDARPDAFPVVLDEGDLVAYAVRRDALDTLSAPVPQRPFARPWAPGRFPVARRVAEGAPALVRFTLRPRVAFPGDTIAGVAEWRAVERAAAGSWQVPVRFDRDLPAGFTPPAWIAKPARKVLERLRGERYRFRADHLPAGGAYGVDLWRPDEVVSDSFRVAVPRDAAPGRWTVRVKMIRQPHYPNYRLSDYFLEEDYYAGLPVTTLEVRARDAGAGGGR</sequence>
<feature type="transmembrane region" description="Helical" evidence="1">
    <location>
        <begin position="245"/>
        <end position="266"/>
    </location>
</feature>
<keyword evidence="1" id="KW-0812">Transmembrane</keyword>
<reference evidence="2" key="1">
    <citation type="journal article" date="2020" name="mSystems">
        <title>Genome- and Community-Level Interaction Insights into Carbon Utilization and Element Cycling Functions of Hydrothermarchaeota in Hydrothermal Sediment.</title>
        <authorList>
            <person name="Zhou Z."/>
            <person name="Liu Y."/>
            <person name="Xu W."/>
            <person name="Pan J."/>
            <person name="Luo Z.H."/>
            <person name="Li M."/>
        </authorList>
    </citation>
    <scope>NUCLEOTIDE SEQUENCE [LARGE SCALE GENOMIC DNA]</scope>
    <source>
        <strain evidence="2">SpSt-381</strain>
    </source>
</reference>
<feature type="transmembrane region" description="Helical" evidence="1">
    <location>
        <begin position="328"/>
        <end position="360"/>
    </location>
</feature>
<proteinExistence type="predicted"/>
<comment type="caution">
    <text evidence="2">The sequence shown here is derived from an EMBL/GenBank/DDBJ whole genome shotgun (WGS) entry which is preliminary data.</text>
</comment>